<name>A0A133VLV3_9EURY</name>
<protein>
    <submittedName>
        <fullName evidence="2">Uncharacterized protein</fullName>
    </submittedName>
</protein>
<sequence>MTWYIYKDGSLRNRIRITYDVTKPEIANLLAESSDREGKKEFLLEPDNPNSEWGSKSWTKSEIDEYIREHLEIAGENAPRTFDADYHRYGDEIYKNCLEVANKYYENVWQKFRINFSLSPREIALLISDEIDDKDKITKKYVDEKIRQELEYGGIHQGWYGIGDYVDEETVNKAEKMVTELYNLDEFRKQYGHEPKFQSKGRGRGWHGQPARHSMARRKGL</sequence>
<organism evidence="2 3">
    <name type="scientific">candidate division MSBL1 archaeon SCGC-AAA382A20</name>
    <dbReference type="NCBI Taxonomy" id="1698280"/>
    <lineage>
        <taxon>Archaea</taxon>
        <taxon>Methanobacteriati</taxon>
        <taxon>Methanobacteriota</taxon>
        <taxon>candidate division MSBL1</taxon>
    </lineage>
</organism>
<comment type="caution">
    <text evidence="2">The sequence shown here is derived from an EMBL/GenBank/DDBJ whole genome shotgun (WGS) entry which is preliminary data.</text>
</comment>
<evidence type="ECO:0000313" key="2">
    <source>
        <dbReference type="EMBL" id="KXB07393.1"/>
    </source>
</evidence>
<dbReference type="Proteomes" id="UP000070263">
    <property type="component" value="Unassembled WGS sequence"/>
</dbReference>
<gene>
    <name evidence="2" type="ORF">AKJ51_01485</name>
</gene>
<feature type="region of interest" description="Disordered" evidence="1">
    <location>
        <begin position="195"/>
        <end position="221"/>
    </location>
</feature>
<reference evidence="2 3" key="1">
    <citation type="journal article" date="2016" name="Sci. Rep.">
        <title>Metabolic traits of an uncultured archaeal lineage -MSBL1- from brine pools of the Red Sea.</title>
        <authorList>
            <person name="Mwirichia R."/>
            <person name="Alam I."/>
            <person name="Rashid M."/>
            <person name="Vinu M."/>
            <person name="Ba-Alawi W."/>
            <person name="Anthony Kamau A."/>
            <person name="Kamanda Ngugi D."/>
            <person name="Goker M."/>
            <person name="Klenk H.P."/>
            <person name="Bajic V."/>
            <person name="Stingl U."/>
        </authorList>
    </citation>
    <scope>NUCLEOTIDE SEQUENCE [LARGE SCALE GENOMIC DNA]</scope>
    <source>
        <strain evidence="2">SCGC-AAA382A20</strain>
    </source>
</reference>
<keyword evidence="3" id="KW-1185">Reference proteome</keyword>
<dbReference type="AlphaFoldDB" id="A0A133VLV3"/>
<dbReference type="EMBL" id="LHYE01000009">
    <property type="protein sequence ID" value="KXB07393.1"/>
    <property type="molecule type" value="Genomic_DNA"/>
</dbReference>
<evidence type="ECO:0000313" key="3">
    <source>
        <dbReference type="Proteomes" id="UP000070263"/>
    </source>
</evidence>
<evidence type="ECO:0000256" key="1">
    <source>
        <dbReference type="SAM" id="MobiDB-lite"/>
    </source>
</evidence>
<proteinExistence type="predicted"/>
<accession>A0A133VLV3</accession>